<dbReference type="PANTHER" id="PTHR43649:SF12">
    <property type="entry name" value="DIACETYLCHITOBIOSE BINDING PROTEIN DASA"/>
    <property type="match status" value="1"/>
</dbReference>
<dbReference type="SUPFAM" id="SSF53850">
    <property type="entry name" value="Periplasmic binding protein-like II"/>
    <property type="match status" value="1"/>
</dbReference>
<evidence type="ECO:0000313" key="2">
    <source>
        <dbReference type="EMBL" id="TCC18142.1"/>
    </source>
</evidence>
<dbReference type="Gene3D" id="3.40.190.10">
    <property type="entry name" value="Periplasmic binding protein-like II"/>
    <property type="match status" value="1"/>
</dbReference>
<organism evidence="2 3">
    <name type="scientific">Kribbella speibonae</name>
    <dbReference type="NCBI Taxonomy" id="1572660"/>
    <lineage>
        <taxon>Bacteria</taxon>
        <taxon>Bacillati</taxon>
        <taxon>Actinomycetota</taxon>
        <taxon>Actinomycetes</taxon>
        <taxon>Propionibacteriales</taxon>
        <taxon>Kribbellaceae</taxon>
        <taxon>Kribbella</taxon>
    </lineage>
</organism>
<accession>A0ABY1ZV25</accession>
<proteinExistence type="predicted"/>
<dbReference type="EMBL" id="SJJY01000010">
    <property type="protein sequence ID" value="TCC18142.1"/>
    <property type="molecule type" value="Genomic_DNA"/>
</dbReference>
<feature type="chain" id="PRO_5045660357" evidence="1">
    <location>
        <begin position="26"/>
        <end position="435"/>
    </location>
</feature>
<dbReference type="PROSITE" id="PS51257">
    <property type="entry name" value="PROKAR_LIPOPROTEIN"/>
    <property type="match status" value="1"/>
</dbReference>
<reference evidence="2 3" key="1">
    <citation type="submission" date="2019-02" db="EMBL/GenBank/DDBJ databases">
        <title>Kribbella capetownensis sp. nov. and Kribbella speibonae sp. nov., isolated from soil.</title>
        <authorList>
            <person name="Curtis S.M."/>
            <person name="Norton I."/>
            <person name="Everest G.J."/>
            <person name="Meyers P.R."/>
        </authorList>
    </citation>
    <scope>NUCLEOTIDE SEQUENCE [LARGE SCALE GENOMIC DNA]</scope>
    <source>
        <strain evidence="2 3">SK5</strain>
    </source>
</reference>
<gene>
    <name evidence="2" type="ORF">E0H58_35590</name>
</gene>
<dbReference type="Proteomes" id="UP000292385">
    <property type="component" value="Unassembled WGS sequence"/>
</dbReference>
<comment type="caution">
    <text evidence="2">The sequence shown here is derived from an EMBL/GenBank/DDBJ whole genome shotgun (WGS) entry which is preliminary data.</text>
</comment>
<dbReference type="Pfam" id="PF13416">
    <property type="entry name" value="SBP_bac_8"/>
    <property type="match status" value="1"/>
</dbReference>
<evidence type="ECO:0000313" key="3">
    <source>
        <dbReference type="Proteomes" id="UP000292385"/>
    </source>
</evidence>
<name>A0ABY1ZV25_9ACTN</name>
<dbReference type="InterPro" id="IPR050490">
    <property type="entry name" value="Bact_solute-bd_prot1"/>
</dbReference>
<dbReference type="PANTHER" id="PTHR43649">
    <property type="entry name" value="ARABINOSE-BINDING PROTEIN-RELATED"/>
    <property type="match status" value="1"/>
</dbReference>
<feature type="signal peptide" evidence="1">
    <location>
        <begin position="1"/>
        <end position="25"/>
    </location>
</feature>
<protein>
    <submittedName>
        <fullName evidence="2">Extracellular solute-binding protein</fullName>
    </submittedName>
</protein>
<sequence>MRRSIMPIIRPWPTAALVVAGLALAGCGGGADAGGESGGTVSYMTWESVATNAALDKSMAKLQGVGVKREESPNADYAQKLASLIMSKKAPDFFWCSNSQEQNLAAEGLLYDWSSYLKKGDGLQEDKFSPGSLDLWRTTDGKLFGIPTLANTYGFFYNKTAFEKAKLKTPAIGWTWDELYAAIAALKRTDAKTTPLVNAWPLLESVQGVSAYSVANGGAPLLEKPIGAKELRADATFRAGAERITKAIAAGEMTNPDYDGSNAVAKFANGGIPLMFGGQWLHQSITQNKPKFDWGYAPWPAGTAKSVQPIETNGVCSPATLKDPDATWKVISYMEVTGFNETMKEQPIAPIAYEPGSKGYYEALQAGDAAAKSIAATATYELGVKDKFVTQFLDPWSTPAGDVVGTTWNPALSGKKDLTGGIDGMVAGVNKLIAK</sequence>
<evidence type="ECO:0000256" key="1">
    <source>
        <dbReference type="SAM" id="SignalP"/>
    </source>
</evidence>
<dbReference type="InterPro" id="IPR006059">
    <property type="entry name" value="SBP"/>
</dbReference>
<keyword evidence="1" id="KW-0732">Signal</keyword>
<keyword evidence="3" id="KW-1185">Reference proteome</keyword>